<gene>
    <name evidence="4" type="primary">PDX1</name>
    <name evidence="4" type="ORF">GLX27_003343</name>
</gene>
<feature type="region of interest" description="Disordered" evidence="2">
    <location>
        <begin position="50"/>
        <end position="100"/>
    </location>
</feature>
<dbReference type="SUPFAM" id="SSF51230">
    <property type="entry name" value="Single hybrid motif"/>
    <property type="match status" value="1"/>
</dbReference>
<feature type="compositionally biased region" description="Acidic residues" evidence="2">
    <location>
        <begin position="50"/>
        <end position="61"/>
    </location>
</feature>
<dbReference type="Proteomes" id="UP000818624">
    <property type="component" value="Chromosome 3"/>
</dbReference>
<feature type="compositionally biased region" description="Basic and acidic residues" evidence="2">
    <location>
        <begin position="62"/>
        <end position="74"/>
    </location>
</feature>
<dbReference type="Pfam" id="PF00364">
    <property type="entry name" value="Biotin_lipoyl"/>
    <property type="match status" value="1"/>
</dbReference>
<reference evidence="4 5" key="1">
    <citation type="journal article" date="2020" name="Elife">
        <title>Loss of centromere function drives karyotype evolution in closely related Malassezia species.</title>
        <authorList>
            <person name="Sankaranarayanan S.R."/>
            <person name="Ianiri G."/>
            <person name="Coelho M.A."/>
            <person name="Reza M.H."/>
            <person name="Thimmappa B.C."/>
            <person name="Ganguly P."/>
            <person name="Vadnala R.N."/>
            <person name="Sun S."/>
            <person name="Siddharthan R."/>
            <person name="Tellgren-Roth C."/>
            <person name="Dawson T.L."/>
            <person name="Heitman J."/>
            <person name="Sanyal K."/>
        </authorList>
    </citation>
    <scope>NUCLEOTIDE SEQUENCE [LARGE SCALE GENOMIC DNA]</scope>
    <source>
        <strain evidence="4">CBS14141</strain>
    </source>
</reference>
<accession>A0ABY8ESX2</accession>
<name>A0ABY8ESX2_MALFU</name>
<evidence type="ECO:0000259" key="3">
    <source>
        <dbReference type="PROSITE" id="PS51826"/>
    </source>
</evidence>
<evidence type="ECO:0000313" key="5">
    <source>
        <dbReference type="Proteomes" id="UP000818624"/>
    </source>
</evidence>
<keyword evidence="4" id="KW-0012">Acyltransferase</keyword>
<evidence type="ECO:0000313" key="4">
    <source>
        <dbReference type="EMBL" id="WFD48673.1"/>
    </source>
</evidence>
<dbReference type="Pfam" id="PF02817">
    <property type="entry name" value="E3_binding"/>
    <property type="match status" value="1"/>
</dbReference>
<protein>
    <submittedName>
        <fullName evidence="4">Dihydrolipoyllysine-residue acetyltransferase</fullName>
        <ecNumber evidence="4">2.3.1.12</ecNumber>
    </submittedName>
</protein>
<organism evidence="4 5">
    <name type="scientific">Malassezia furfur</name>
    <name type="common">Pityriasis versicolor infection agent</name>
    <name type="synonym">Pityrosporum furfur</name>
    <dbReference type="NCBI Taxonomy" id="55194"/>
    <lineage>
        <taxon>Eukaryota</taxon>
        <taxon>Fungi</taxon>
        <taxon>Dikarya</taxon>
        <taxon>Basidiomycota</taxon>
        <taxon>Ustilaginomycotina</taxon>
        <taxon>Malasseziomycetes</taxon>
        <taxon>Malasseziales</taxon>
        <taxon>Malasseziaceae</taxon>
        <taxon>Malassezia</taxon>
    </lineage>
</organism>
<dbReference type="InterPro" id="IPR000089">
    <property type="entry name" value="Biotin_lipoyl"/>
</dbReference>
<dbReference type="InterPro" id="IPR036625">
    <property type="entry name" value="E3-bd_dom_sf"/>
</dbReference>
<sequence length="249" mass="26348">MSLALTQETDKAMMDVEADDDGKMAKILVPSGTKDVEVNKLIAYLASPDDDLSSLELPDAEEAPKPSPKEDKPAPSEQSEAPPKEKKAAETHAHVSFEHTPLPSVLRLAEKYGIEHPEKEIKGTGLHGILTKGDVLAYLGKVKSPFGSASGKATKITDLGMPASKDAASSPAKKPSVTSLTPDEERDLILAGLVQLTSSKPAPAPVATFDTIMDAYKAPVTKQGPAPPPEARRTTAKSSLEQFYANLLG</sequence>
<dbReference type="InterPro" id="IPR004167">
    <property type="entry name" value="PSBD"/>
</dbReference>
<dbReference type="CDD" id="cd06849">
    <property type="entry name" value="lipoyl_domain"/>
    <property type="match status" value="1"/>
</dbReference>
<dbReference type="Gene3D" id="2.40.50.100">
    <property type="match status" value="1"/>
</dbReference>
<dbReference type="SUPFAM" id="SSF47005">
    <property type="entry name" value="Peripheral subunit-binding domain of 2-oxo acid dehydrogenase complex"/>
    <property type="match status" value="1"/>
</dbReference>
<evidence type="ECO:0000256" key="2">
    <source>
        <dbReference type="SAM" id="MobiDB-lite"/>
    </source>
</evidence>
<proteinExistence type="inferred from homology"/>
<dbReference type="GO" id="GO:0004742">
    <property type="term" value="F:dihydrolipoyllysine-residue acetyltransferase activity"/>
    <property type="evidence" value="ECO:0007669"/>
    <property type="project" value="UniProtKB-EC"/>
</dbReference>
<feature type="region of interest" description="Disordered" evidence="2">
    <location>
        <begin position="1"/>
        <end position="21"/>
    </location>
</feature>
<evidence type="ECO:0000256" key="1">
    <source>
        <dbReference type="ARBA" id="ARBA00007317"/>
    </source>
</evidence>
<dbReference type="PANTHER" id="PTHR23151">
    <property type="entry name" value="DIHYDROLIPOAMIDE ACETYL/SUCCINYL-TRANSFERASE-RELATED"/>
    <property type="match status" value="1"/>
</dbReference>
<dbReference type="PROSITE" id="PS51826">
    <property type="entry name" value="PSBD"/>
    <property type="match status" value="1"/>
</dbReference>
<keyword evidence="4" id="KW-0808">Transferase</keyword>
<dbReference type="EMBL" id="CP046236">
    <property type="protein sequence ID" value="WFD48673.1"/>
    <property type="molecule type" value="Genomic_DNA"/>
</dbReference>
<feature type="compositionally biased region" description="Basic and acidic residues" evidence="2">
    <location>
        <begin position="82"/>
        <end position="97"/>
    </location>
</feature>
<feature type="domain" description="Peripheral subunit-binding (PSBD)" evidence="3">
    <location>
        <begin position="100"/>
        <end position="139"/>
    </location>
</feature>
<dbReference type="PANTHER" id="PTHR23151:SF82">
    <property type="entry name" value="PYRUVATE DEHYDROGENASE COMPLEX PROTEIN X COMPONENT, MITOCHONDRIAL"/>
    <property type="match status" value="1"/>
</dbReference>
<feature type="compositionally biased region" description="Low complexity" evidence="2">
    <location>
        <begin position="162"/>
        <end position="176"/>
    </location>
</feature>
<keyword evidence="5" id="KW-1185">Reference proteome</keyword>
<dbReference type="InterPro" id="IPR045257">
    <property type="entry name" value="E2/Pdx1"/>
</dbReference>
<dbReference type="InterPro" id="IPR011053">
    <property type="entry name" value="Single_hybrid_motif"/>
</dbReference>
<comment type="similarity">
    <text evidence="1">Belongs to the 2-oxoacid dehydrogenase family.</text>
</comment>
<dbReference type="Gene3D" id="4.10.320.10">
    <property type="entry name" value="E3-binding domain"/>
    <property type="match status" value="1"/>
</dbReference>
<dbReference type="EC" id="2.3.1.12" evidence="4"/>
<feature type="region of interest" description="Disordered" evidence="2">
    <location>
        <begin position="161"/>
        <end position="182"/>
    </location>
</feature>